<sequence>MPGPPGRHTRGGWAETCRSEDGSSRSRRGCRCRSGTTGKRSGRRSAPADSPQRDPHRSLVAARRRNRPRVRPVGRGAKAPWPNLLVPRT</sequence>
<gene>
    <name evidence="2" type="ORF">ACFFX0_01760</name>
</gene>
<feature type="region of interest" description="Disordered" evidence="1">
    <location>
        <begin position="1"/>
        <end position="89"/>
    </location>
</feature>
<keyword evidence="3" id="KW-1185">Reference proteome</keyword>
<organism evidence="2 3">
    <name type="scientific">Citricoccus parietis</name>
    <dbReference type="NCBI Taxonomy" id="592307"/>
    <lineage>
        <taxon>Bacteria</taxon>
        <taxon>Bacillati</taxon>
        <taxon>Actinomycetota</taxon>
        <taxon>Actinomycetes</taxon>
        <taxon>Micrococcales</taxon>
        <taxon>Micrococcaceae</taxon>
        <taxon>Citricoccus</taxon>
    </lineage>
</organism>
<evidence type="ECO:0000313" key="2">
    <source>
        <dbReference type="EMBL" id="MFB9069988.1"/>
    </source>
</evidence>
<accession>A0ABV5FUP1</accession>
<comment type="caution">
    <text evidence="2">The sequence shown here is derived from an EMBL/GenBank/DDBJ whole genome shotgun (WGS) entry which is preliminary data.</text>
</comment>
<protein>
    <submittedName>
        <fullName evidence="2">Uncharacterized protein</fullName>
    </submittedName>
</protein>
<evidence type="ECO:0000256" key="1">
    <source>
        <dbReference type="SAM" id="MobiDB-lite"/>
    </source>
</evidence>
<name>A0ABV5FUP1_9MICC</name>
<proteinExistence type="predicted"/>
<feature type="compositionally biased region" description="Basic residues" evidence="1">
    <location>
        <begin position="62"/>
        <end position="72"/>
    </location>
</feature>
<evidence type="ECO:0000313" key="3">
    <source>
        <dbReference type="Proteomes" id="UP001589575"/>
    </source>
</evidence>
<dbReference type="Proteomes" id="UP001589575">
    <property type="component" value="Unassembled WGS sequence"/>
</dbReference>
<dbReference type="EMBL" id="JBHMFI010000001">
    <property type="protein sequence ID" value="MFB9069988.1"/>
    <property type="molecule type" value="Genomic_DNA"/>
</dbReference>
<reference evidence="2 3" key="1">
    <citation type="submission" date="2024-09" db="EMBL/GenBank/DDBJ databases">
        <authorList>
            <person name="Sun Q."/>
            <person name="Mori K."/>
        </authorList>
    </citation>
    <scope>NUCLEOTIDE SEQUENCE [LARGE SCALE GENOMIC DNA]</scope>
    <source>
        <strain evidence="2 3">CCM 7609</strain>
    </source>
</reference>